<dbReference type="AlphaFoldDB" id="A0A918P0Y8"/>
<sequence>MRHRSSEACFPPAARAALLGRIVSGEHISDVCVDLGISVNRARSYGRHAPAWGRALALRAGCDPDLEHGTARAYRCRCPHCWAAKAARR</sequence>
<evidence type="ECO:0000313" key="2">
    <source>
        <dbReference type="Proteomes" id="UP000619244"/>
    </source>
</evidence>
<organism evidence="1 2">
    <name type="scientific">Streptomyces minutiscleroticus</name>
    <dbReference type="NCBI Taxonomy" id="68238"/>
    <lineage>
        <taxon>Bacteria</taxon>
        <taxon>Bacillati</taxon>
        <taxon>Actinomycetota</taxon>
        <taxon>Actinomycetes</taxon>
        <taxon>Kitasatosporales</taxon>
        <taxon>Streptomycetaceae</taxon>
        <taxon>Streptomyces</taxon>
    </lineage>
</organism>
<dbReference type="RefSeq" id="WP_190194584.1">
    <property type="nucleotide sequence ID" value="NZ_BMVU01000070.1"/>
</dbReference>
<reference evidence="1" key="1">
    <citation type="journal article" date="2014" name="Int. J. Syst. Evol. Microbiol.">
        <title>Complete genome sequence of Corynebacterium casei LMG S-19264T (=DSM 44701T), isolated from a smear-ripened cheese.</title>
        <authorList>
            <consortium name="US DOE Joint Genome Institute (JGI-PGF)"/>
            <person name="Walter F."/>
            <person name="Albersmeier A."/>
            <person name="Kalinowski J."/>
            <person name="Ruckert C."/>
        </authorList>
    </citation>
    <scope>NUCLEOTIDE SEQUENCE</scope>
    <source>
        <strain evidence="1">JCM 4790</strain>
    </source>
</reference>
<gene>
    <name evidence="1" type="ORF">GCM10010358_72740</name>
</gene>
<keyword evidence="2" id="KW-1185">Reference proteome</keyword>
<dbReference type="EMBL" id="BMVU01000070">
    <property type="protein sequence ID" value="GGY09339.1"/>
    <property type="molecule type" value="Genomic_DNA"/>
</dbReference>
<evidence type="ECO:0000313" key="1">
    <source>
        <dbReference type="EMBL" id="GGY09339.1"/>
    </source>
</evidence>
<accession>A0A918P0Y8</accession>
<protein>
    <submittedName>
        <fullName evidence="1">Uncharacterized protein</fullName>
    </submittedName>
</protein>
<dbReference type="Proteomes" id="UP000619244">
    <property type="component" value="Unassembled WGS sequence"/>
</dbReference>
<comment type="caution">
    <text evidence="1">The sequence shown here is derived from an EMBL/GenBank/DDBJ whole genome shotgun (WGS) entry which is preliminary data.</text>
</comment>
<reference evidence="1" key="2">
    <citation type="submission" date="2020-09" db="EMBL/GenBank/DDBJ databases">
        <authorList>
            <person name="Sun Q."/>
            <person name="Ohkuma M."/>
        </authorList>
    </citation>
    <scope>NUCLEOTIDE SEQUENCE</scope>
    <source>
        <strain evidence="1">JCM 4790</strain>
    </source>
</reference>
<proteinExistence type="predicted"/>
<name>A0A918P0Y8_9ACTN</name>